<dbReference type="Pfam" id="PF16694">
    <property type="entry name" value="Cytochrome_P460"/>
    <property type="match status" value="1"/>
</dbReference>
<dbReference type="InterPro" id="IPR032033">
    <property type="entry name" value="Cytochrome_P460"/>
</dbReference>
<reference evidence="3" key="1">
    <citation type="submission" date="2021-10" db="EMBL/GenBank/DDBJ databases">
        <authorList>
            <person name="Lyu M."/>
            <person name="Wang X."/>
            <person name="Meng X."/>
            <person name="Xu K."/>
        </authorList>
    </citation>
    <scope>NUCLEOTIDE SEQUENCE</scope>
    <source>
        <strain evidence="3">A6</strain>
    </source>
</reference>
<dbReference type="Gene3D" id="3.50.70.20">
    <property type="entry name" value="Cytochrome P460"/>
    <property type="match status" value="1"/>
</dbReference>
<feature type="chain" id="PRO_5045601120" evidence="1">
    <location>
        <begin position="25"/>
        <end position="187"/>
    </location>
</feature>
<feature type="signal peptide" evidence="1">
    <location>
        <begin position="1"/>
        <end position="24"/>
    </location>
</feature>
<keyword evidence="1" id="KW-0732">Signal</keyword>
<comment type="caution">
    <text evidence="3">The sequence shown here is derived from an EMBL/GenBank/DDBJ whole genome shotgun (WGS) entry which is preliminary data.</text>
</comment>
<evidence type="ECO:0000313" key="4">
    <source>
        <dbReference type="Proteomes" id="UP001165293"/>
    </source>
</evidence>
<dbReference type="CDD" id="cd20753">
    <property type="entry name" value="cyt_P460_Mc-like"/>
    <property type="match status" value="1"/>
</dbReference>
<sequence>MKIASGRTKFAVAGLVLVAVAANAAISVRDKYTVKVQGGLAISEFKGYESWEAINISHSGPLMAVILGNKTMIDAYKAGIPENGRPFPDGARMAKIHYTASKNEAAPGQPLVGGALHDVDFMVKDSKRFADGNGWGYAAFKYDPASDTFKPLSTSDTPPQGNDAKCGVACHTAAKDRDYVFTNYGRR</sequence>
<dbReference type="InterPro" id="IPR038142">
    <property type="entry name" value="Cytochrome_P460_sp"/>
</dbReference>
<protein>
    <submittedName>
        <fullName evidence="3">Cytochrome P460 family protein</fullName>
    </submittedName>
</protein>
<keyword evidence="4" id="KW-1185">Reference proteome</keyword>
<evidence type="ECO:0000259" key="2">
    <source>
        <dbReference type="Pfam" id="PF16694"/>
    </source>
</evidence>
<dbReference type="RefSeq" id="WP_230528273.1">
    <property type="nucleotide sequence ID" value="NZ_JAJGAK010000005.1"/>
</dbReference>
<evidence type="ECO:0000313" key="3">
    <source>
        <dbReference type="EMBL" id="MCC8364471.1"/>
    </source>
</evidence>
<accession>A0ABS8JLI3</accession>
<name>A0ABS8JLI3_9GAMM</name>
<dbReference type="Proteomes" id="UP001165293">
    <property type="component" value="Unassembled WGS sequence"/>
</dbReference>
<evidence type="ECO:0000256" key="1">
    <source>
        <dbReference type="SAM" id="SignalP"/>
    </source>
</evidence>
<proteinExistence type="predicted"/>
<organism evidence="3 4">
    <name type="scientific">Noviluteimonas lactosilytica</name>
    <dbReference type="NCBI Taxonomy" id="2888523"/>
    <lineage>
        <taxon>Bacteria</taxon>
        <taxon>Pseudomonadati</taxon>
        <taxon>Pseudomonadota</taxon>
        <taxon>Gammaproteobacteria</taxon>
        <taxon>Lysobacterales</taxon>
        <taxon>Lysobacteraceae</taxon>
        <taxon>Noviluteimonas</taxon>
    </lineage>
</organism>
<dbReference type="EMBL" id="JAJGAK010000005">
    <property type="protein sequence ID" value="MCC8364471.1"/>
    <property type="molecule type" value="Genomic_DNA"/>
</dbReference>
<gene>
    <name evidence="3" type="ORF">LK996_15470</name>
</gene>
<feature type="domain" description="Cytochrome P460" evidence="2">
    <location>
        <begin position="46"/>
        <end position="182"/>
    </location>
</feature>